<geneLocation type="plasmid" evidence="2">
    <name>Plasmid2 dna</name>
</geneLocation>
<dbReference type="EMBL" id="AP018176">
    <property type="protein sequence ID" value="BAY20157.1"/>
    <property type="molecule type" value="Genomic_DNA"/>
</dbReference>
<reference evidence="1 2" key="1">
    <citation type="submission" date="2017-06" db="EMBL/GenBank/DDBJ databases">
        <title>Genome sequencing of cyanobaciteial culture collection at National Institute for Environmental Studies (NIES).</title>
        <authorList>
            <person name="Hirose Y."/>
            <person name="Shimura Y."/>
            <person name="Fujisawa T."/>
            <person name="Nakamura Y."/>
            <person name="Kawachi M."/>
        </authorList>
    </citation>
    <scope>NUCLEOTIDE SEQUENCE [LARGE SCALE GENOMIC DNA]</scope>
    <source>
        <strain evidence="1 2">NIES-21</strain>
        <plasmid evidence="2">Plasmid2 dna</plasmid>
    </source>
</reference>
<sequence length="110" mass="12401">MADAAMLKIRVNEQMNSEPLETAVAATEEESVILAEKLTQVAIPLEVLMQALNIAKYDKAAAFRYADNYVSGIINQTRKPKWIVIKAGSFSEMKWSYTRTARIAYCNLRN</sequence>
<proteinExistence type="predicted"/>
<dbReference type="AlphaFoldDB" id="A0A1Z4GRP0"/>
<keyword evidence="1" id="KW-0614">Plasmid</keyword>
<gene>
    <name evidence="1" type="ORF">NIES21_60270</name>
</gene>
<evidence type="ECO:0000313" key="2">
    <source>
        <dbReference type="Proteomes" id="UP000218287"/>
    </source>
</evidence>
<evidence type="ECO:0000313" key="1">
    <source>
        <dbReference type="EMBL" id="BAY20157.1"/>
    </source>
</evidence>
<name>A0A1Z4GRP0_9CYAN</name>
<dbReference type="Proteomes" id="UP000218287">
    <property type="component" value="Plasmid Plasmid2 dna"/>
</dbReference>
<organism evidence="1 2">
    <name type="scientific">Anabaenopsis circularis NIES-21</name>
    <dbReference type="NCBI Taxonomy" id="1085406"/>
    <lineage>
        <taxon>Bacteria</taxon>
        <taxon>Bacillati</taxon>
        <taxon>Cyanobacteriota</taxon>
        <taxon>Cyanophyceae</taxon>
        <taxon>Nostocales</taxon>
        <taxon>Nodulariaceae</taxon>
        <taxon>Anabaenopsis</taxon>
    </lineage>
</organism>
<keyword evidence="2" id="KW-1185">Reference proteome</keyword>
<dbReference type="OrthoDB" id="490501at2"/>
<accession>A0A1Z4GRP0</accession>
<protein>
    <submittedName>
        <fullName evidence="1">Uncharacterized protein</fullName>
    </submittedName>
</protein>